<evidence type="ECO:0000313" key="1">
    <source>
        <dbReference type="EMBL" id="MBD8008135.1"/>
    </source>
</evidence>
<sequence length="87" mass="9915">MLPHKMIDWTVLKWRAADQPKQFSPKNPTQLNAQFERNGPACILVATGTYLKEKIDAFRKAVYADSVHLHLHYRSVNLVGSESMSMS</sequence>
<keyword evidence="2" id="KW-1185">Reference proteome</keyword>
<reference evidence="1 2" key="1">
    <citation type="submission" date="2020-08" db="EMBL/GenBank/DDBJ databases">
        <title>A Genomic Blueprint of the Chicken Gut Microbiome.</title>
        <authorList>
            <person name="Gilroy R."/>
            <person name="Ravi A."/>
            <person name="Getino M."/>
            <person name="Pursley I."/>
            <person name="Horton D.L."/>
            <person name="Alikhan N.-F."/>
            <person name="Baker D."/>
            <person name="Gharbi K."/>
            <person name="Hall N."/>
            <person name="Watson M."/>
            <person name="Adriaenssens E.M."/>
            <person name="Foster-Nyarko E."/>
            <person name="Jarju S."/>
            <person name="Secka A."/>
            <person name="Antonio M."/>
            <person name="Oren A."/>
            <person name="Chaudhuri R."/>
            <person name="La Ragione R.M."/>
            <person name="Hildebrand F."/>
            <person name="Pallen M.J."/>
        </authorList>
    </citation>
    <scope>NUCLEOTIDE SEQUENCE [LARGE SCALE GENOMIC DNA]</scope>
    <source>
        <strain evidence="1 2">Sa1BUA6</strain>
    </source>
</reference>
<proteinExistence type="predicted"/>
<accession>A0ABR8VTN8</accession>
<dbReference type="Proteomes" id="UP000621930">
    <property type="component" value="Unassembled WGS sequence"/>
</dbReference>
<comment type="caution">
    <text evidence="1">The sequence shown here is derived from an EMBL/GenBank/DDBJ whole genome shotgun (WGS) entry which is preliminary data.</text>
</comment>
<gene>
    <name evidence="1" type="ORF">H9629_02020</name>
</gene>
<dbReference type="RefSeq" id="WP_064101460.1">
    <property type="nucleotide sequence ID" value="NZ_JACSPT010000002.1"/>
</dbReference>
<dbReference type="EMBL" id="JACSPT010000002">
    <property type="protein sequence ID" value="MBD8008135.1"/>
    <property type="molecule type" value="Genomic_DNA"/>
</dbReference>
<evidence type="ECO:0000313" key="2">
    <source>
        <dbReference type="Proteomes" id="UP000621930"/>
    </source>
</evidence>
<organism evidence="1 2">
    <name type="scientific">Acinetobacter pecorum</name>
    <dbReference type="NCBI Taxonomy" id="2762215"/>
    <lineage>
        <taxon>Bacteria</taxon>
        <taxon>Pseudomonadati</taxon>
        <taxon>Pseudomonadota</taxon>
        <taxon>Gammaproteobacteria</taxon>
        <taxon>Moraxellales</taxon>
        <taxon>Moraxellaceae</taxon>
        <taxon>Acinetobacter</taxon>
    </lineage>
</organism>
<name>A0ABR8VTN8_9GAMM</name>
<protein>
    <submittedName>
        <fullName evidence="1">Uncharacterized protein</fullName>
    </submittedName>
</protein>